<organism evidence="2 4">
    <name type="scientific">Didymodactylos carnosus</name>
    <dbReference type="NCBI Taxonomy" id="1234261"/>
    <lineage>
        <taxon>Eukaryota</taxon>
        <taxon>Metazoa</taxon>
        <taxon>Spiralia</taxon>
        <taxon>Gnathifera</taxon>
        <taxon>Rotifera</taxon>
        <taxon>Eurotatoria</taxon>
        <taxon>Bdelloidea</taxon>
        <taxon>Philodinida</taxon>
        <taxon>Philodinidae</taxon>
        <taxon>Didymodactylos</taxon>
    </lineage>
</organism>
<keyword evidence="1" id="KW-0472">Membrane</keyword>
<feature type="transmembrane region" description="Helical" evidence="1">
    <location>
        <begin position="20"/>
        <end position="42"/>
    </location>
</feature>
<feature type="transmembrane region" description="Helical" evidence="1">
    <location>
        <begin position="78"/>
        <end position="99"/>
    </location>
</feature>
<evidence type="ECO:0000313" key="2">
    <source>
        <dbReference type="EMBL" id="CAF1396290.1"/>
    </source>
</evidence>
<dbReference type="Proteomes" id="UP000681722">
    <property type="component" value="Unassembled WGS sequence"/>
</dbReference>
<feature type="non-terminal residue" evidence="2">
    <location>
        <position position="1"/>
    </location>
</feature>
<evidence type="ECO:0008006" key="5">
    <source>
        <dbReference type="Google" id="ProtNLM"/>
    </source>
</evidence>
<evidence type="ECO:0000313" key="3">
    <source>
        <dbReference type="EMBL" id="CAF4290471.1"/>
    </source>
</evidence>
<sequence>VDAPSSCYARNYSCRLANDLFNFILKNIIPITIMLLFGYLIVDNVRKQICLVAPATLSTTKTTVSRIRRDDYQLIRLLLIQVCLMSIFVMPAGIIKLYLTLTVSYMKQKSQLRITIENFCFTLAVILSYVTYSMPFYIDTLSGSTFRYALRRLFTRVY</sequence>
<dbReference type="OrthoDB" id="10034956at2759"/>
<dbReference type="AlphaFoldDB" id="A0A815KHW9"/>
<keyword evidence="4" id="KW-1185">Reference proteome</keyword>
<keyword evidence="1" id="KW-1133">Transmembrane helix</keyword>
<dbReference type="Gene3D" id="1.20.1070.10">
    <property type="entry name" value="Rhodopsin 7-helix transmembrane proteins"/>
    <property type="match status" value="1"/>
</dbReference>
<dbReference type="EMBL" id="CAJOBC010082697">
    <property type="protein sequence ID" value="CAF4290471.1"/>
    <property type="molecule type" value="Genomic_DNA"/>
</dbReference>
<feature type="transmembrane region" description="Helical" evidence="1">
    <location>
        <begin position="119"/>
        <end position="138"/>
    </location>
</feature>
<accession>A0A815KHW9</accession>
<protein>
    <recommendedName>
        <fullName evidence="5">G-protein coupled receptors family 1 profile domain-containing protein</fullName>
    </recommendedName>
</protein>
<keyword evidence="1" id="KW-0812">Transmembrane</keyword>
<dbReference type="EMBL" id="CAJNOQ010017281">
    <property type="protein sequence ID" value="CAF1396290.1"/>
    <property type="molecule type" value="Genomic_DNA"/>
</dbReference>
<proteinExistence type="predicted"/>
<dbReference type="Proteomes" id="UP000663829">
    <property type="component" value="Unassembled WGS sequence"/>
</dbReference>
<dbReference type="SUPFAM" id="SSF81321">
    <property type="entry name" value="Family A G protein-coupled receptor-like"/>
    <property type="match status" value="1"/>
</dbReference>
<evidence type="ECO:0000256" key="1">
    <source>
        <dbReference type="SAM" id="Phobius"/>
    </source>
</evidence>
<gene>
    <name evidence="2" type="ORF">GPM918_LOCUS33045</name>
    <name evidence="3" type="ORF">SRO942_LOCUS33722</name>
</gene>
<evidence type="ECO:0000313" key="4">
    <source>
        <dbReference type="Proteomes" id="UP000663829"/>
    </source>
</evidence>
<reference evidence="2" key="1">
    <citation type="submission" date="2021-02" db="EMBL/GenBank/DDBJ databases">
        <authorList>
            <person name="Nowell W R."/>
        </authorList>
    </citation>
    <scope>NUCLEOTIDE SEQUENCE</scope>
</reference>
<comment type="caution">
    <text evidence="2">The sequence shown here is derived from an EMBL/GenBank/DDBJ whole genome shotgun (WGS) entry which is preliminary data.</text>
</comment>
<name>A0A815KHW9_9BILA</name>